<dbReference type="PROSITE" id="PS50043">
    <property type="entry name" value="HTH_LUXR_2"/>
    <property type="match status" value="1"/>
</dbReference>
<dbReference type="SUPFAM" id="SSF46894">
    <property type="entry name" value="C-terminal effector domain of the bipartite response regulators"/>
    <property type="match status" value="1"/>
</dbReference>
<evidence type="ECO:0000256" key="2">
    <source>
        <dbReference type="ARBA" id="ARBA00023125"/>
    </source>
</evidence>
<sequence length="338" mass="36556">MDAQPPARLHGAAYEDFVSGVFRRAVRLGSPSRPALRDAGLTDEEIDVATAELEARGFLRSGGTPGTWDVVPPREAVARYAAETEHRLRLARATAGELERAWRRAADGGVQRVVPGMDFLGGVDDIVGRIAAMHLATTERLWWAIDGSVASRRLLELAADDPGLLSVRPGVDRRLILDTGLLELPATVAVMEQAVRDGALVRTGNGVPVTAVVCDDDATLVDISRFDPEGVGSFEARMEAPVAAVASLIERTWLLAAPYGEMRDANRRKEEGGSAAPLDERDQTILTLLVSGASDQVIARRCDISVRTVERRVRYIMEHLGAATRFHAGAQAVRRGWV</sequence>
<keyword evidence="6" id="KW-1185">Reference proteome</keyword>
<dbReference type="PANTHER" id="PTHR44688:SF25">
    <property type="entry name" value="HTH LUXR-TYPE DOMAIN-CONTAINING PROTEIN"/>
    <property type="match status" value="1"/>
</dbReference>
<dbReference type="STRING" id="767452.AVL62_07910"/>
<accession>A0A0W8I2U7</accession>
<keyword evidence="3" id="KW-0804">Transcription</keyword>
<comment type="caution">
    <text evidence="5">The sequence shown here is derived from an EMBL/GenBank/DDBJ whole genome shotgun (WGS) entry which is preliminary data.</text>
</comment>
<name>A0A0W8I2U7_9MICO</name>
<organism evidence="5 6">
    <name type="scientific">Serinicoccus chungangensis</name>
    <dbReference type="NCBI Taxonomy" id="767452"/>
    <lineage>
        <taxon>Bacteria</taxon>
        <taxon>Bacillati</taxon>
        <taxon>Actinomycetota</taxon>
        <taxon>Actinomycetes</taxon>
        <taxon>Micrococcales</taxon>
        <taxon>Ornithinimicrobiaceae</taxon>
        <taxon>Serinicoccus</taxon>
    </lineage>
</organism>
<dbReference type="InterPro" id="IPR036388">
    <property type="entry name" value="WH-like_DNA-bd_sf"/>
</dbReference>
<keyword evidence="2" id="KW-0238">DNA-binding</keyword>
<dbReference type="Pfam" id="PF00196">
    <property type="entry name" value="GerE"/>
    <property type="match status" value="1"/>
</dbReference>
<dbReference type="GO" id="GO:0006355">
    <property type="term" value="P:regulation of DNA-templated transcription"/>
    <property type="evidence" value="ECO:0007669"/>
    <property type="project" value="InterPro"/>
</dbReference>
<dbReference type="GO" id="GO:0003677">
    <property type="term" value="F:DNA binding"/>
    <property type="evidence" value="ECO:0007669"/>
    <property type="project" value="UniProtKB-KW"/>
</dbReference>
<dbReference type="OrthoDB" id="3369460at2"/>
<feature type="domain" description="HTH luxR-type" evidence="4">
    <location>
        <begin position="271"/>
        <end position="336"/>
    </location>
</feature>
<dbReference type="PANTHER" id="PTHR44688">
    <property type="entry name" value="DNA-BINDING TRANSCRIPTIONAL ACTIVATOR DEVR_DOSR"/>
    <property type="match status" value="1"/>
</dbReference>
<evidence type="ECO:0000259" key="4">
    <source>
        <dbReference type="PROSITE" id="PS50043"/>
    </source>
</evidence>
<dbReference type="CDD" id="cd06170">
    <property type="entry name" value="LuxR_C_like"/>
    <property type="match status" value="1"/>
</dbReference>
<proteinExistence type="predicted"/>
<evidence type="ECO:0000313" key="5">
    <source>
        <dbReference type="EMBL" id="KUG51858.1"/>
    </source>
</evidence>
<gene>
    <name evidence="5" type="ORF">AVL62_07910</name>
</gene>
<dbReference type="AlphaFoldDB" id="A0A0W8I2U7"/>
<protein>
    <recommendedName>
        <fullName evidence="4">HTH luxR-type domain-containing protein</fullName>
    </recommendedName>
</protein>
<keyword evidence="1" id="KW-0805">Transcription regulation</keyword>
<dbReference type="EMBL" id="LQBL01000031">
    <property type="protein sequence ID" value="KUG51858.1"/>
    <property type="molecule type" value="Genomic_DNA"/>
</dbReference>
<dbReference type="Proteomes" id="UP000054837">
    <property type="component" value="Unassembled WGS sequence"/>
</dbReference>
<reference evidence="5 6" key="1">
    <citation type="submission" date="2015-12" db="EMBL/GenBank/DDBJ databases">
        <title>Serinicoccus chungangenesis strain CD08_5 genome sequencing and assembly.</title>
        <authorList>
            <person name="Chander A.M."/>
            <person name="Kaur G."/>
            <person name="Nair G.R."/>
            <person name="Dhawan D.K."/>
            <person name="Kochhar R.K."/>
            <person name="Mayilraj S."/>
            <person name="Bhadada S.K."/>
        </authorList>
    </citation>
    <scope>NUCLEOTIDE SEQUENCE [LARGE SCALE GENOMIC DNA]</scope>
    <source>
        <strain evidence="5 6">CD08_5</strain>
    </source>
</reference>
<dbReference type="Gene3D" id="1.10.10.10">
    <property type="entry name" value="Winged helix-like DNA-binding domain superfamily/Winged helix DNA-binding domain"/>
    <property type="match status" value="1"/>
</dbReference>
<dbReference type="RefSeq" id="WP_058892153.1">
    <property type="nucleotide sequence ID" value="NZ_LQBL01000031.1"/>
</dbReference>
<dbReference type="SMART" id="SM00421">
    <property type="entry name" value="HTH_LUXR"/>
    <property type="match status" value="1"/>
</dbReference>
<evidence type="ECO:0000256" key="3">
    <source>
        <dbReference type="ARBA" id="ARBA00023163"/>
    </source>
</evidence>
<dbReference type="InterPro" id="IPR016032">
    <property type="entry name" value="Sig_transdc_resp-reg_C-effctor"/>
</dbReference>
<evidence type="ECO:0000256" key="1">
    <source>
        <dbReference type="ARBA" id="ARBA00023015"/>
    </source>
</evidence>
<evidence type="ECO:0000313" key="6">
    <source>
        <dbReference type="Proteomes" id="UP000054837"/>
    </source>
</evidence>
<dbReference type="InterPro" id="IPR000792">
    <property type="entry name" value="Tscrpt_reg_LuxR_C"/>
</dbReference>